<accession>A0ABR2FS78</accession>
<evidence type="ECO:0000313" key="3">
    <source>
        <dbReference type="Proteomes" id="UP001472677"/>
    </source>
</evidence>
<keyword evidence="1" id="KW-1133">Transmembrane helix</keyword>
<reference evidence="2 3" key="1">
    <citation type="journal article" date="2024" name="G3 (Bethesda)">
        <title>Genome assembly of Hibiscus sabdariffa L. provides insights into metabolisms of medicinal natural products.</title>
        <authorList>
            <person name="Kim T."/>
        </authorList>
    </citation>
    <scope>NUCLEOTIDE SEQUENCE [LARGE SCALE GENOMIC DNA]</scope>
    <source>
        <strain evidence="2">TK-2024</strain>
        <tissue evidence="2">Old leaves</tissue>
    </source>
</reference>
<comment type="caution">
    <text evidence="2">The sequence shown here is derived from an EMBL/GenBank/DDBJ whole genome shotgun (WGS) entry which is preliminary data.</text>
</comment>
<dbReference type="InterPro" id="IPR032675">
    <property type="entry name" value="LRR_dom_sf"/>
</dbReference>
<dbReference type="SUPFAM" id="SSF52058">
    <property type="entry name" value="L domain-like"/>
    <property type="match status" value="1"/>
</dbReference>
<keyword evidence="3" id="KW-1185">Reference proteome</keyword>
<dbReference type="Pfam" id="PF00560">
    <property type="entry name" value="LRR_1"/>
    <property type="match status" value="2"/>
</dbReference>
<dbReference type="EMBL" id="JBBPBM010000004">
    <property type="protein sequence ID" value="KAK8587109.1"/>
    <property type="molecule type" value="Genomic_DNA"/>
</dbReference>
<dbReference type="Proteomes" id="UP001472677">
    <property type="component" value="Unassembled WGS sequence"/>
</dbReference>
<evidence type="ECO:0000256" key="1">
    <source>
        <dbReference type="SAM" id="Phobius"/>
    </source>
</evidence>
<keyword evidence="1" id="KW-0812">Transmembrane</keyword>
<keyword evidence="1" id="KW-0472">Membrane</keyword>
<dbReference type="InterPro" id="IPR001611">
    <property type="entry name" value="Leu-rich_rpt"/>
</dbReference>
<protein>
    <submittedName>
        <fullName evidence="2">Uncharacterized protein</fullName>
    </submittedName>
</protein>
<proteinExistence type="predicted"/>
<name>A0ABR2FS78_9ROSI</name>
<gene>
    <name evidence="2" type="ORF">V6N12_021622</name>
</gene>
<sequence>MTALFLDANQLSGTIPNSLSKLSNLTVLDLSSNNLSGGIPSNLVLISVLTYFNVSRNGLAGEVPVDNPTASDENRDLCGEPLDRKCEDATEKNRSKRLIVLIVVVVCAACLRSLCCFYIFSLLRWRKKLKMKISNKY</sequence>
<evidence type="ECO:0000313" key="2">
    <source>
        <dbReference type="EMBL" id="KAK8587109.1"/>
    </source>
</evidence>
<organism evidence="2 3">
    <name type="scientific">Hibiscus sabdariffa</name>
    <name type="common">roselle</name>
    <dbReference type="NCBI Taxonomy" id="183260"/>
    <lineage>
        <taxon>Eukaryota</taxon>
        <taxon>Viridiplantae</taxon>
        <taxon>Streptophyta</taxon>
        <taxon>Embryophyta</taxon>
        <taxon>Tracheophyta</taxon>
        <taxon>Spermatophyta</taxon>
        <taxon>Magnoliopsida</taxon>
        <taxon>eudicotyledons</taxon>
        <taxon>Gunneridae</taxon>
        <taxon>Pentapetalae</taxon>
        <taxon>rosids</taxon>
        <taxon>malvids</taxon>
        <taxon>Malvales</taxon>
        <taxon>Malvaceae</taxon>
        <taxon>Malvoideae</taxon>
        <taxon>Hibiscus</taxon>
    </lineage>
</organism>
<dbReference type="PANTHER" id="PTHR48065">
    <property type="entry name" value="OS10G0469600 PROTEIN"/>
    <property type="match status" value="1"/>
</dbReference>
<dbReference type="PANTHER" id="PTHR48065:SF69">
    <property type="entry name" value="OS07G0466500 PROTEIN"/>
    <property type="match status" value="1"/>
</dbReference>
<feature type="transmembrane region" description="Helical" evidence="1">
    <location>
        <begin position="98"/>
        <end position="123"/>
    </location>
</feature>
<dbReference type="Gene3D" id="3.80.10.10">
    <property type="entry name" value="Ribonuclease Inhibitor"/>
    <property type="match status" value="1"/>
</dbReference>